<evidence type="ECO:0000313" key="6">
    <source>
        <dbReference type="Proteomes" id="UP001334084"/>
    </source>
</evidence>
<feature type="transmembrane region" description="Helical" evidence="3">
    <location>
        <begin position="366"/>
        <end position="385"/>
    </location>
</feature>
<dbReference type="InterPro" id="IPR010920">
    <property type="entry name" value="LSM_dom_sf"/>
</dbReference>
<dbReference type="GO" id="GO:0006820">
    <property type="term" value="P:monoatomic anion transport"/>
    <property type="evidence" value="ECO:0007669"/>
    <property type="project" value="TreeGrafter"/>
</dbReference>
<reference evidence="5" key="1">
    <citation type="journal article" date="2024" name="BMC Genomics">
        <title>Functional annotation of a divergent genome using sequence and structure-based similarity.</title>
        <authorList>
            <person name="Svedberg D."/>
            <person name="Winiger R.R."/>
            <person name="Berg A."/>
            <person name="Sharma H."/>
            <person name="Tellgren-Roth C."/>
            <person name="Debrunner-Vossbrinck B.A."/>
            <person name="Vossbrinck C.R."/>
            <person name="Barandun J."/>
        </authorList>
    </citation>
    <scope>NUCLEOTIDE SEQUENCE</scope>
    <source>
        <strain evidence="5">Illinois isolate</strain>
    </source>
</reference>
<dbReference type="AlphaFoldDB" id="A0AAX4JDX5"/>
<dbReference type="RefSeq" id="XP_065330226.1">
    <property type="nucleotide sequence ID" value="XM_065474154.1"/>
</dbReference>
<protein>
    <submittedName>
        <fullName evidence="5">Mechanosensitive channel of small conductance (MscS1A)</fullName>
    </submittedName>
</protein>
<keyword evidence="3" id="KW-0812">Transmembrane</keyword>
<proteinExistence type="inferred from homology"/>
<organism evidence="5 6">
    <name type="scientific">Vairimorpha necatrix</name>
    <dbReference type="NCBI Taxonomy" id="6039"/>
    <lineage>
        <taxon>Eukaryota</taxon>
        <taxon>Fungi</taxon>
        <taxon>Fungi incertae sedis</taxon>
        <taxon>Microsporidia</taxon>
        <taxon>Nosematidae</taxon>
        <taxon>Vairimorpha</taxon>
    </lineage>
</organism>
<sequence>MNENFNWFENDIDAELEEFEQSEYKRSTFSFLFDLLSSQIGYVLLFFVGLRIIYFVFRMSNLSLFGIDFFILLNNSIFILGSFVFIYVLVKCTVYVCLNVRVNSMLEFILGSYRLIILSIWSLVNLSWFKANMNDVLGCYYYLRAFFASVLVTSIAYNITSVIMIFFDRYFVNQTLKAKINDVEKTEKIISSMKTFRYEIGSSSSVGSQNCPCQDIYCYDMSSSSHLDNLNDRSLEDLDIQKTYLDIPEPELHSISDAKTLAKDVFVKASGNGKSLTVDEFNTIFANPQTAINAFFYFDNGIDKSIKMKTFHDTIMTFYMERIYLEKSVRRAEEFVSIIGTFFNVFVFFILCLIYLILFGAPLKELLALALSSALALNFIASGMATDQYYNFMMLLSHQFDVGDEVIVDGDEYKVYTFGLTSTSLLCENGGKVKFLNSELWKKKLINMTRAPEKILVFKFSLNPNISHFDFSALKLEIHNYVVSKRFDFLDTFSLQAESEKNTSIENLECSLILKCKTFKNKTKKFNLRVETTHFLNEIIKKYAN</sequence>
<dbReference type="EMBL" id="CP142732">
    <property type="protein sequence ID" value="WUR04081.1"/>
    <property type="molecule type" value="Genomic_DNA"/>
</dbReference>
<keyword evidence="6" id="KW-1185">Reference proteome</keyword>
<feature type="transmembrane region" description="Helical" evidence="3">
    <location>
        <begin position="110"/>
        <end position="129"/>
    </location>
</feature>
<gene>
    <name evidence="5" type="ORF">VNE69_07148</name>
</gene>
<dbReference type="Proteomes" id="UP001334084">
    <property type="component" value="Chromosome 7"/>
</dbReference>
<feature type="transmembrane region" description="Helical" evidence="3">
    <location>
        <begin position="335"/>
        <end position="360"/>
    </location>
</feature>
<dbReference type="PANTHER" id="PTHR31618:SF1">
    <property type="entry name" value="EF-HAND DOMAIN-CONTAINING PROTEIN"/>
    <property type="match status" value="1"/>
</dbReference>
<evidence type="ECO:0000259" key="4">
    <source>
        <dbReference type="Pfam" id="PF00924"/>
    </source>
</evidence>
<dbReference type="GeneID" id="90541904"/>
<feature type="transmembrane region" description="Helical" evidence="3">
    <location>
        <begin position="77"/>
        <end position="98"/>
    </location>
</feature>
<comment type="similarity">
    <text evidence="2">Belongs to the MscS (TC 1.A.23) family.</text>
</comment>
<dbReference type="PANTHER" id="PTHR31618">
    <property type="entry name" value="MECHANOSENSITIVE ION CHANNEL PROTEIN 5"/>
    <property type="match status" value="1"/>
</dbReference>
<dbReference type="InterPro" id="IPR006685">
    <property type="entry name" value="MscS_channel_2nd"/>
</dbReference>
<dbReference type="InterPro" id="IPR016688">
    <property type="entry name" value="MscS-like_plants/fungi"/>
</dbReference>
<name>A0AAX4JDX5_9MICR</name>
<accession>A0AAX4JDX5</accession>
<dbReference type="Pfam" id="PF00924">
    <property type="entry name" value="MS_channel_2nd"/>
    <property type="match status" value="1"/>
</dbReference>
<feature type="transmembrane region" description="Helical" evidence="3">
    <location>
        <begin position="31"/>
        <end position="57"/>
    </location>
</feature>
<evidence type="ECO:0000256" key="3">
    <source>
        <dbReference type="SAM" id="Phobius"/>
    </source>
</evidence>
<evidence type="ECO:0000256" key="1">
    <source>
        <dbReference type="ARBA" id="ARBA00004141"/>
    </source>
</evidence>
<keyword evidence="3" id="KW-0472">Membrane</keyword>
<dbReference type="SUPFAM" id="SSF50182">
    <property type="entry name" value="Sm-like ribonucleoproteins"/>
    <property type="match status" value="1"/>
</dbReference>
<keyword evidence="3" id="KW-1133">Transmembrane helix</keyword>
<evidence type="ECO:0000313" key="5">
    <source>
        <dbReference type="EMBL" id="WUR04081.1"/>
    </source>
</evidence>
<dbReference type="KEGG" id="vnx:VNE69_07148"/>
<dbReference type="GO" id="GO:0008381">
    <property type="term" value="F:mechanosensitive monoatomic ion channel activity"/>
    <property type="evidence" value="ECO:0007669"/>
    <property type="project" value="TreeGrafter"/>
</dbReference>
<evidence type="ECO:0000256" key="2">
    <source>
        <dbReference type="ARBA" id="ARBA00008017"/>
    </source>
</evidence>
<feature type="domain" description="Mechanosensitive ion channel MscS" evidence="4">
    <location>
        <begin position="392"/>
        <end position="450"/>
    </location>
</feature>
<comment type="subcellular location">
    <subcellularLocation>
        <location evidence="1">Membrane</location>
        <topology evidence="1">Multi-pass membrane protein</topology>
    </subcellularLocation>
</comment>
<feature type="transmembrane region" description="Helical" evidence="3">
    <location>
        <begin position="141"/>
        <end position="167"/>
    </location>
</feature>
<dbReference type="GO" id="GO:0005886">
    <property type="term" value="C:plasma membrane"/>
    <property type="evidence" value="ECO:0007669"/>
    <property type="project" value="TreeGrafter"/>
</dbReference>